<dbReference type="EMBL" id="JAPAAF010000002">
    <property type="protein sequence ID" value="MCW0481694.1"/>
    <property type="molecule type" value="Genomic_DNA"/>
</dbReference>
<gene>
    <name evidence="1" type="ORF">N2K84_03060</name>
</gene>
<organism evidence="1 2">
    <name type="scientific">Gaoshiqia sediminis</name>
    <dbReference type="NCBI Taxonomy" id="2986998"/>
    <lineage>
        <taxon>Bacteria</taxon>
        <taxon>Pseudomonadati</taxon>
        <taxon>Bacteroidota</taxon>
        <taxon>Bacteroidia</taxon>
        <taxon>Marinilabiliales</taxon>
        <taxon>Prolixibacteraceae</taxon>
        <taxon>Gaoshiqia</taxon>
    </lineage>
</organism>
<dbReference type="AlphaFoldDB" id="A0AA41Y1F1"/>
<name>A0AA41Y1F1_9BACT</name>
<accession>A0AA41Y1F1</accession>
<dbReference type="Proteomes" id="UP001163821">
    <property type="component" value="Unassembled WGS sequence"/>
</dbReference>
<proteinExistence type="predicted"/>
<evidence type="ECO:0000313" key="1">
    <source>
        <dbReference type="EMBL" id="MCW0481694.1"/>
    </source>
</evidence>
<evidence type="ECO:0000313" key="2">
    <source>
        <dbReference type="Proteomes" id="UP001163821"/>
    </source>
</evidence>
<dbReference type="RefSeq" id="WP_282590303.1">
    <property type="nucleotide sequence ID" value="NZ_JAPAAF010000002.1"/>
</dbReference>
<keyword evidence="2" id="KW-1185">Reference proteome</keyword>
<protein>
    <submittedName>
        <fullName evidence="1">Uncharacterized protein</fullName>
    </submittedName>
</protein>
<sequence length="102" mass="12161">MKRLFFNILLVVSVLSSCNKDEETPERLPGWMQEKIEEVISVSNMNICEICDVTITEYAGKKYYDLYCGHWSCRYCYFFDEDGNAPQWETADWETYEANKKW</sequence>
<comment type="caution">
    <text evidence="1">The sequence shown here is derived from an EMBL/GenBank/DDBJ whole genome shotgun (WGS) entry which is preliminary data.</text>
</comment>
<reference evidence="1" key="1">
    <citation type="submission" date="2022-10" db="EMBL/GenBank/DDBJ databases">
        <title>Gaoshiqiia sediminis gen. nov., sp. nov., isolated from coastal sediment.</title>
        <authorList>
            <person name="Yu W.X."/>
            <person name="Mu D.S."/>
            <person name="Du J.Z."/>
            <person name="Liang Y.Q."/>
        </authorList>
    </citation>
    <scope>NUCLEOTIDE SEQUENCE</scope>
    <source>
        <strain evidence="1">A06</strain>
    </source>
</reference>
<dbReference type="PROSITE" id="PS51257">
    <property type="entry name" value="PROKAR_LIPOPROTEIN"/>
    <property type="match status" value="1"/>
</dbReference>